<dbReference type="EMBL" id="MDDS01000012">
    <property type="protein sequence ID" value="ODP38783.1"/>
    <property type="molecule type" value="Genomic_DNA"/>
</dbReference>
<evidence type="ECO:0000313" key="2">
    <source>
        <dbReference type="EMBL" id="ODP38783.1"/>
    </source>
</evidence>
<keyword evidence="3" id="KW-1185">Reference proteome</keyword>
<sequence length="63" mass="6876">MNTETAKPLDEASRQFDAIVNNITMAFLSWPSDSSASLHAQSPKDSPRVRAHGGRDSSVFEGR</sequence>
<name>A0A1E3LYJ1_9SPHN</name>
<evidence type="ECO:0000256" key="1">
    <source>
        <dbReference type="SAM" id="MobiDB-lite"/>
    </source>
</evidence>
<accession>A0A1E3LYJ1</accession>
<feature type="region of interest" description="Disordered" evidence="1">
    <location>
        <begin position="34"/>
        <end position="63"/>
    </location>
</feature>
<dbReference type="RefSeq" id="WP_069319522.1">
    <property type="nucleotide sequence ID" value="NZ_MDDS01000012.1"/>
</dbReference>
<evidence type="ECO:0000313" key="3">
    <source>
        <dbReference type="Proteomes" id="UP000094487"/>
    </source>
</evidence>
<comment type="caution">
    <text evidence="2">The sequence shown here is derived from an EMBL/GenBank/DDBJ whole genome shotgun (WGS) entry which is preliminary data.</text>
</comment>
<feature type="compositionally biased region" description="Polar residues" evidence="1">
    <location>
        <begin position="34"/>
        <end position="44"/>
    </location>
</feature>
<proteinExistence type="predicted"/>
<reference evidence="2 3" key="1">
    <citation type="submission" date="2016-08" db="EMBL/GenBank/DDBJ databases">
        <title>Draft genome of the agarase producing Sphingomonas sp. MCT13.</title>
        <authorList>
            <person name="D'Andrea M.M."/>
            <person name="Rossolini G.M."/>
            <person name="Thaller M.C."/>
        </authorList>
    </citation>
    <scope>NUCLEOTIDE SEQUENCE [LARGE SCALE GENOMIC DNA]</scope>
    <source>
        <strain evidence="2 3">MCT13</strain>
    </source>
</reference>
<dbReference type="AlphaFoldDB" id="A0A1E3LYJ1"/>
<dbReference type="Proteomes" id="UP000094487">
    <property type="component" value="Unassembled WGS sequence"/>
</dbReference>
<organism evidence="2 3">
    <name type="scientific">Sphingomonas turrisvirgatae</name>
    <dbReference type="NCBI Taxonomy" id="1888892"/>
    <lineage>
        <taxon>Bacteria</taxon>
        <taxon>Pseudomonadati</taxon>
        <taxon>Pseudomonadota</taxon>
        <taxon>Alphaproteobacteria</taxon>
        <taxon>Sphingomonadales</taxon>
        <taxon>Sphingomonadaceae</taxon>
        <taxon>Sphingomonas</taxon>
    </lineage>
</organism>
<protein>
    <submittedName>
        <fullName evidence="2">Uncharacterized protein</fullName>
    </submittedName>
</protein>
<gene>
    <name evidence="2" type="ORF">BFL28_13385</name>
</gene>